<feature type="domain" description="Alpha/beta hydrolase fold-3" evidence="3">
    <location>
        <begin position="77"/>
        <end position="314"/>
    </location>
</feature>
<dbReference type="Pfam" id="PF07859">
    <property type="entry name" value="Abhydrolase_3"/>
    <property type="match status" value="1"/>
</dbReference>
<comment type="similarity">
    <text evidence="1">Belongs to the 'GDXG' lipolytic enzyme family.</text>
</comment>
<dbReference type="PROSITE" id="PS01173">
    <property type="entry name" value="LIPASE_GDXG_HIS"/>
    <property type="match status" value="1"/>
</dbReference>
<dbReference type="GO" id="GO:0016787">
    <property type="term" value="F:hydrolase activity"/>
    <property type="evidence" value="ECO:0007669"/>
    <property type="project" value="UniProtKB-KW"/>
</dbReference>
<dbReference type="PANTHER" id="PTHR23024">
    <property type="entry name" value="ARYLACETAMIDE DEACETYLASE"/>
    <property type="match status" value="1"/>
</dbReference>
<dbReference type="PANTHER" id="PTHR23024:SF396">
    <property type="entry name" value="OS08G0475000 PROTEIN"/>
    <property type="match status" value="1"/>
</dbReference>
<evidence type="ECO:0000313" key="4">
    <source>
        <dbReference type="EMBL" id="CAL5012981.1"/>
    </source>
</evidence>
<keyword evidence="2" id="KW-0378">Hydrolase</keyword>
<reference evidence="4 5" key="2">
    <citation type="submission" date="2024-10" db="EMBL/GenBank/DDBJ databases">
        <authorList>
            <person name="Ryan C."/>
        </authorList>
    </citation>
    <scope>NUCLEOTIDE SEQUENCE [LARGE SCALE GENOMIC DNA]</scope>
</reference>
<dbReference type="InterPro" id="IPR013094">
    <property type="entry name" value="AB_hydrolase_3"/>
</dbReference>
<evidence type="ECO:0000313" key="5">
    <source>
        <dbReference type="Proteomes" id="UP001497457"/>
    </source>
</evidence>
<dbReference type="Proteomes" id="UP001497457">
    <property type="component" value="Chromosome 28b"/>
</dbReference>
<dbReference type="InterPro" id="IPR029058">
    <property type="entry name" value="AB_hydrolase_fold"/>
</dbReference>
<dbReference type="InterPro" id="IPR002168">
    <property type="entry name" value="Lipase_GDXG_HIS_AS"/>
</dbReference>
<gene>
    <name evidence="4" type="ORF">URODEC1_LOCUS71169</name>
</gene>
<sequence length="360" mass="38099">MDPDTEVDVDMSPFLIRYKSGRVRRLISPHRVAAGADAATGVTSKDVAIIDAGAAGLAARLFVPTDVLGTSTRLPLLVFFHGGAFALHSAFSGAHSRLLNALVSASRVVAVSVEYRLAPEHPVPAAYDDAWAALIWAVAAASRAAGSGSSSPEEPWLCAHGDVARLFVAGDSAGANMAHQVALRAGRGGGGGSGLPGGARIEGIALLHPYFRGRELVPSEGTDPRSPERQLAERWWAFVCAGRYGFDHRFINPLAMPAAEWAALGCRRAMVTVAELDTMSDRGRRYVAALRGSGAWAGEEAVLYETRGEGHVFFLRKSDGRDTAKEEMIAAVASFFMASSSAEARLGRPSARSLRCDAKL</sequence>
<accession>A0ABC9C5A1</accession>
<dbReference type="EMBL" id="OZ075138">
    <property type="protein sequence ID" value="CAL5012981.1"/>
    <property type="molecule type" value="Genomic_DNA"/>
</dbReference>
<reference evidence="5" key="1">
    <citation type="submission" date="2024-06" db="EMBL/GenBank/DDBJ databases">
        <authorList>
            <person name="Ryan C."/>
        </authorList>
    </citation>
    <scope>NUCLEOTIDE SEQUENCE [LARGE SCALE GENOMIC DNA]</scope>
</reference>
<dbReference type="InterPro" id="IPR050466">
    <property type="entry name" value="Carboxylest/Gibb_receptor"/>
</dbReference>
<dbReference type="Gene3D" id="3.40.50.1820">
    <property type="entry name" value="alpha/beta hydrolase"/>
    <property type="match status" value="1"/>
</dbReference>
<keyword evidence="5" id="KW-1185">Reference proteome</keyword>
<evidence type="ECO:0000259" key="3">
    <source>
        <dbReference type="Pfam" id="PF07859"/>
    </source>
</evidence>
<dbReference type="SUPFAM" id="SSF53474">
    <property type="entry name" value="alpha/beta-Hydrolases"/>
    <property type="match status" value="1"/>
</dbReference>
<proteinExistence type="inferred from homology"/>
<evidence type="ECO:0000256" key="1">
    <source>
        <dbReference type="ARBA" id="ARBA00010515"/>
    </source>
</evidence>
<name>A0ABC9C5A1_9POAL</name>
<evidence type="ECO:0000256" key="2">
    <source>
        <dbReference type="ARBA" id="ARBA00022801"/>
    </source>
</evidence>
<organism evidence="4 5">
    <name type="scientific">Urochloa decumbens</name>
    <dbReference type="NCBI Taxonomy" id="240449"/>
    <lineage>
        <taxon>Eukaryota</taxon>
        <taxon>Viridiplantae</taxon>
        <taxon>Streptophyta</taxon>
        <taxon>Embryophyta</taxon>
        <taxon>Tracheophyta</taxon>
        <taxon>Spermatophyta</taxon>
        <taxon>Magnoliopsida</taxon>
        <taxon>Liliopsida</taxon>
        <taxon>Poales</taxon>
        <taxon>Poaceae</taxon>
        <taxon>PACMAD clade</taxon>
        <taxon>Panicoideae</taxon>
        <taxon>Panicodae</taxon>
        <taxon>Paniceae</taxon>
        <taxon>Melinidinae</taxon>
        <taxon>Urochloa</taxon>
    </lineage>
</organism>
<protein>
    <recommendedName>
        <fullName evidence="3">Alpha/beta hydrolase fold-3 domain-containing protein</fullName>
    </recommendedName>
</protein>
<dbReference type="AlphaFoldDB" id="A0ABC9C5A1"/>